<sequence>MERADRVMISIAVRAFYLDIARWATEEPARWGPWVAPCPIKAAETADRKRVTWTKARVDQRTRERLPVLETFARAAADHHRLRAAHLALARATPPGGHFVLDGAPYTPGRERGPRRARAARPPRPSRAPRILGLGDG</sequence>
<evidence type="ECO:0000256" key="1">
    <source>
        <dbReference type="SAM" id="MobiDB-lite"/>
    </source>
</evidence>
<evidence type="ECO:0000313" key="3">
    <source>
        <dbReference type="Proteomes" id="UP001499986"/>
    </source>
</evidence>
<feature type="region of interest" description="Disordered" evidence="1">
    <location>
        <begin position="98"/>
        <end position="137"/>
    </location>
</feature>
<evidence type="ECO:0000313" key="2">
    <source>
        <dbReference type="EMBL" id="GAA2427696.1"/>
    </source>
</evidence>
<name>A0ABP5WHN2_9ACTN</name>
<dbReference type="RefSeq" id="WP_086852970.1">
    <property type="nucleotide sequence ID" value="NZ_BAAASE010000019.1"/>
</dbReference>
<protein>
    <recommendedName>
        <fullName evidence="4">Transposase</fullName>
    </recommendedName>
</protein>
<accession>A0ABP5WHN2</accession>
<dbReference type="EMBL" id="BAAASE010000019">
    <property type="protein sequence ID" value="GAA2427696.1"/>
    <property type="molecule type" value="Genomic_DNA"/>
</dbReference>
<reference evidence="3" key="1">
    <citation type="journal article" date="2019" name="Int. J. Syst. Evol. Microbiol.">
        <title>The Global Catalogue of Microorganisms (GCM) 10K type strain sequencing project: providing services to taxonomists for standard genome sequencing and annotation.</title>
        <authorList>
            <consortium name="The Broad Institute Genomics Platform"/>
            <consortium name="The Broad Institute Genome Sequencing Center for Infectious Disease"/>
            <person name="Wu L."/>
            <person name="Ma J."/>
        </authorList>
    </citation>
    <scope>NUCLEOTIDE SEQUENCE [LARGE SCALE GENOMIC DNA]</scope>
    <source>
        <strain evidence="3">JCM 4358</strain>
    </source>
</reference>
<proteinExistence type="predicted"/>
<gene>
    <name evidence="2" type="ORF">GCM10010255_82880</name>
</gene>
<evidence type="ECO:0008006" key="4">
    <source>
        <dbReference type="Google" id="ProtNLM"/>
    </source>
</evidence>
<dbReference type="Proteomes" id="UP001499986">
    <property type="component" value="Unassembled WGS sequence"/>
</dbReference>
<keyword evidence="3" id="KW-1185">Reference proteome</keyword>
<comment type="caution">
    <text evidence="2">The sequence shown here is derived from an EMBL/GenBank/DDBJ whole genome shotgun (WGS) entry which is preliminary data.</text>
</comment>
<organism evidence="2 3">
    <name type="scientific">Streptomyces coeruleofuscus</name>
    <dbReference type="NCBI Taxonomy" id="66879"/>
    <lineage>
        <taxon>Bacteria</taxon>
        <taxon>Bacillati</taxon>
        <taxon>Actinomycetota</taxon>
        <taxon>Actinomycetes</taxon>
        <taxon>Kitasatosporales</taxon>
        <taxon>Streptomycetaceae</taxon>
        <taxon>Streptomyces</taxon>
    </lineage>
</organism>